<sequence length="74" mass="8043">MGIHSEFMVSATIPGGSDQQYKVTHQDETFAVETDSGTITLINNGDNSWSIVNGDISQESANIIGQAIEDHYQK</sequence>
<evidence type="ECO:0000313" key="1">
    <source>
        <dbReference type="EMBL" id="RFZ92700.1"/>
    </source>
</evidence>
<gene>
    <name evidence="1" type="ORF">D0C36_14940</name>
</gene>
<reference evidence="1 2" key="1">
    <citation type="submission" date="2018-08" db="EMBL/GenBank/DDBJ databases">
        <title>Mucilaginibacter sp. MYSH2.</title>
        <authorList>
            <person name="Seo T."/>
        </authorList>
    </citation>
    <scope>NUCLEOTIDE SEQUENCE [LARGE SCALE GENOMIC DNA]</scope>
    <source>
        <strain evidence="1 2">MYSH2</strain>
    </source>
</reference>
<dbReference type="RefSeq" id="WP_117392408.1">
    <property type="nucleotide sequence ID" value="NZ_QWDC01000002.1"/>
</dbReference>
<accession>A0A372NTU6</accession>
<comment type="caution">
    <text evidence="1">The sequence shown here is derived from an EMBL/GenBank/DDBJ whole genome shotgun (WGS) entry which is preliminary data.</text>
</comment>
<evidence type="ECO:0000313" key="2">
    <source>
        <dbReference type="Proteomes" id="UP000264217"/>
    </source>
</evidence>
<organism evidence="1 2">
    <name type="scientific">Mucilaginibacter conchicola</name>
    <dbReference type="NCBI Taxonomy" id="2303333"/>
    <lineage>
        <taxon>Bacteria</taxon>
        <taxon>Pseudomonadati</taxon>
        <taxon>Bacteroidota</taxon>
        <taxon>Sphingobacteriia</taxon>
        <taxon>Sphingobacteriales</taxon>
        <taxon>Sphingobacteriaceae</taxon>
        <taxon>Mucilaginibacter</taxon>
    </lineage>
</organism>
<dbReference type="EMBL" id="QWDC01000002">
    <property type="protein sequence ID" value="RFZ92700.1"/>
    <property type="molecule type" value="Genomic_DNA"/>
</dbReference>
<dbReference type="OrthoDB" id="798681at2"/>
<dbReference type="Proteomes" id="UP000264217">
    <property type="component" value="Unassembled WGS sequence"/>
</dbReference>
<protein>
    <submittedName>
        <fullName evidence="1">Uncharacterized protein</fullName>
    </submittedName>
</protein>
<dbReference type="AlphaFoldDB" id="A0A372NTU6"/>
<name>A0A372NTU6_9SPHI</name>
<proteinExistence type="predicted"/>
<keyword evidence="2" id="KW-1185">Reference proteome</keyword>